<protein>
    <submittedName>
        <fullName evidence="4">Response regulator</fullName>
    </submittedName>
</protein>
<dbReference type="SUPFAM" id="SSF52172">
    <property type="entry name" value="CheY-like"/>
    <property type="match status" value="1"/>
</dbReference>
<sequence>MPDRTPSSGPPATSPFRGRRVLVVEDEYMLAEDLRDQLEREGAEVLGPVPTVAEALELLRRERAPDMAILDINLQGEMAWPIADLLREMGIPFVFATGYDLRAIPPAYAGVARAEKPVTLRHLNLWPG</sequence>
<dbReference type="EMBL" id="JAPTYD010000004">
    <property type="protein sequence ID" value="MCZ0961066.1"/>
    <property type="molecule type" value="Genomic_DNA"/>
</dbReference>
<dbReference type="InterPro" id="IPR050595">
    <property type="entry name" value="Bact_response_regulator"/>
</dbReference>
<dbReference type="Pfam" id="PF00072">
    <property type="entry name" value="Response_reg"/>
    <property type="match status" value="1"/>
</dbReference>
<evidence type="ECO:0000259" key="3">
    <source>
        <dbReference type="PROSITE" id="PS50110"/>
    </source>
</evidence>
<keyword evidence="1 2" id="KW-0597">Phosphoprotein</keyword>
<dbReference type="Proteomes" id="UP001149822">
    <property type="component" value="Unassembled WGS sequence"/>
</dbReference>
<name>A0ABT4J1V6_9RHOB</name>
<evidence type="ECO:0000313" key="4">
    <source>
        <dbReference type="EMBL" id="MCZ0961066.1"/>
    </source>
</evidence>
<dbReference type="InterPro" id="IPR011006">
    <property type="entry name" value="CheY-like_superfamily"/>
</dbReference>
<proteinExistence type="predicted"/>
<feature type="modified residue" description="4-aspartylphosphate" evidence="2">
    <location>
        <position position="71"/>
    </location>
</feature>
<dbReference type="PANTHER" id="PTHR44591">
    <property type="entry name" value="STRESS RESPONSE REGULATOR PROTEIN 1"/>
    <property type="match status" value="1"/>
</dbReference>
<comment type="caution">
    <text evidence="4">The sequence shown here is derived from an EMBL/GenBank/DDBJ whole genome shotgun (WGS) entry which is preliminary data.</text>
</comment>
<gene>
    <name evidence="4" type="ORF">OU682_05475</name>
</gene>
<keyword evidence="5" id="KW-1185">Reference proteome</keyword>
<evidence type="ECO:0000256" key="2">
    <source>
        <dbReference type="PROSITE-ProRule" id="PRU00169"/>
    </source>
</evidence>
<organism evidence="4 5">
    <name type="scientific">Paracoccus benzoatiresistens</name>
    <dbReference type="NCBI Taxonomy" id="2997341"/>
    <lineage>
        <taxon>Bacteria</taxon>
        <taxon>Pseudomonadati</taxon>
        <taxon>Pseudomonadota</taxon>
        <taxon>Alphaproteobacteria</taxon>
        <taxon>Rhodobacterales</taxon>
        <taxon>Paracoccaceae</taxon>
        <taxon>Paracoccus</taxon>
    </lineage>
</organism>
<evidence type="ECO:0000256" key="1">
    <source>
        <dbReference type="ARBA" id="ARBA00022553"/>
    </source>
</evidence>
<feature type="domain" description="Response regulatory" evidence="3">
    <location>
        <begin position="20"/>
        <end position="128"/>
    </location>
</feature>
<dbReference type="PANTHER" id="PTHR44591:SF24">
    <property type="entry name" value="PROTEIN-GLUTAMATE METHYLESTERASE_PROTEIN-GLUTAMINE GLUTAMINASE 1"/>
    <property type="match status" value="1"/>
</dbReference>
<dbReference type="PROSITE" id="PS50110">
    <property type="entry name" value="RESPONSE_REGULATORY"/>
    <property type="match status" value="1"/>
</dbReference>
<dbReference type="Gene3D" id="3.40.50.2300">
    <property type="match status" value="1"/>
</dbReference>
<dbReference type="RefSeq" id="WP_268941065.1">
    <property type="nucleotide sequence ID" value="NZ_JAPTYD010000004.1"/>
</dbReference>
<reference evidence="4" key="1">
    <citation type="submission" date="2022-12" db="EMBL/GenBank/DDBJ databases">
        <title>Paracoccus sp. EF6 isolated from a lake water.</title>
        <authorList>
            <person name="Liu H."/>
        </authorList>
    </citation>
    <scope>NUCLEOTIDE SEQUENCE</scope>
    <source>
        <strain evidence="4">EF6</strain>
    </source>
</reference>
<dbReference type="InterPro" id="IPR001789">
    <property type="entry name" value="Sig_transdc_resp-reg_receiver"/>
</dbReference>
<accession>A0ABT4J1V6</accession>
<dbReference type="SMART" id="SM00448">
    <property type="entry name" value="REC"/>
    <property type="match status" value="1"/>
</dbReference>
<evidence type="ECO:0000313" key="5">
    <source>
        <dbReference type="Proteomes" id="UP001149822"/>
    </source>
</evidence>